<gene>
    <name evidence="1" type="ORF">Q31a_32410</name>
</gene>
<protein>
    <submittedName>
        <fullName evidence="1">Uncharacterized protein</fullName>
    </submittedName>
</protein>
<keyword evidence="2" id="KW-1185">Reference proteome</keyword>
<reference evidence="1 2" key="1">
    <citation type="submission" date="2019-02" db="EMBL/GenBank/DDBJ databases">
        <title>Deep-cultivation of Planctomycetes and their phenomic and genomic characterization uncovers novel biology.</title>
        <authorList>
            <person name="Wiegand S."/>
            <person name="Jogler M."/>
            <person name="Boedeker C."/>
            <person name="Pinto D."/>
            <person name="Vollmers J."/>
            <person name="Rivas-Marin E."/>
            <person name="Kohn T."/>
            <person name="Peeters S.H."/>
            <person name="Heuer A."/>
            <person name="Rast P."/>
            <person name="Oberbeckmann S."/>
            <person name="Bunk B."/>
            <person name="Jeske O."/>
            <person name="Meyerdierks A."/>
            <person name="Storesund J.E."/>
            <person name="Kallscheuer N."/>
            <person name="Luecker S."/>
            <person name="Lage O.M."/>
            <person name="Pohl T."/>
            <person name="Merkel B.J."/>
            <person name="Hornburger P."/>
            <person name="Mueller R.-W."/>
            <person name="Bruemmer F."/>
            <person name="Labrenz M."/>
            <person name="Spormann A.M."/>
            <person name="Op den Camp H."/>
            <person name="Overmann J."/>
            <person name="Amann R."/>
            <person name="Jetten M.S.M."/>
            <person name="Mascher T."/>
            <person name="Medema M.H."/>
            <person name="Devos D.P."/>
            <person name="Kaster A.-K."/>
            <person name="Ovreas L."/>
            <person name="Rohde M."/>
            <person name="Galperin M.Y."/>
            <person name="Jogler C."/>
        </authorList>
    </citation>
    <scope>NUCLEOTIDE SEQUENCE [LARGE SCALE GENOMIC DNA]</scope>
    <source>
        <strain evidence="1 2">Q31a</strain>
    </source>
</reference>
<dbReference type="EMBL" id="CP036298">
    <property type="protein sequence ID" value="QDV24919.1"/>
    <property type="molecule type" value="Genomic_DNA"/>
</dbReference>
<dbReference type="Proteomes" id="UP000318017">
    <property type="component" value="Chromosome"/>
</dbReference>
<dbReference type="AlphaFoldDB" id="A0A518G8M6"/>
<dbReference type="KEGG" id="ahel:Q31a_32410"/>
<evidence type="ECO:0000313" key="2">
    <source>
        <dbReference type="Proteomes" id="UP000318017"/>
    </source>
</evidence>
<accession>A0A518G8M6</accession>
<name>A0A518G8M6_9BACT</name>
<evidence type="ECO:0000313" key="1">
    <source>
        <dbReference type="EMBL" id="QDV24919.1"/>
    </source>
</evidence>
<organism evidence="1 2">
    <name type="scientific">Aureliella helgolandensis</name>
    <dbReference type="NCBI Taxonomy" id="2527968"/>
    <lineage>
        <taxon>Bacteria</taxon>
        <taxon>Pseudomonadati</taxon>
        <taxon>Planctomycetota</taxon>
        <taxon>Planctomycetia</taxon>
        <taxon>Pirellulales</taxon>
        <taxon>Pirellulaceae</taxon>
        <taxon>Aureliella</taxon>
    </lineage>
</organism>
<proteinExistence type="predicted"/>
<sequence>MPPVNCLVSPQICQGAAKQPLAVRYSKHNQTHLHKTAARFLEVERTKPPFASTLLLERL</sequence>